<keyword evidence="10" id="KW-1185">Reference proteome</keyword>
<feature type="domain" description="Bulb-type lectin" evidence="7">
    <location>
        <begin position="71"/>
        <end position="186"/>
    </location>
</feature>
<dbReference type="GO" id="GO:0004674">
    <property type="term" value="F:protein serine/threonine kinase activity"/>
    <property type="evidence" value="ECO:0007669"/>
    <property type="project" value="UniProtKB-EC"/>
</dbReference>
<protein>
    <recommendedName>
        <fullName evidence="1">non-specific serine/threonine protein kinase</fullName>
        <ecNumber evidence="1">2.7.11.1</ecNumber>
    </recommendedName>
</protein>
<dbReference type="AlphaFoldDB" id="A0A5N6RSM0"/>
<dbReference type="Gene3D" id="2.90.10.10">
    <property type="entry name" value="Bulb-type lectin domain"/>
    <property type="match status" value="1"/>
</dbReference>
<keyword evidence="2" id="KW-0732">Signal</keyword>
<dbReference type="PROSITE" id="PS01186">
    <property type="entry name" value="EGF_2"/>
    <property type="match status" value="1"/>
</dbReference>
<dbReference type="SMART" id="SM00473">
    <property type="entry name" value="PAN_AP"/>
    <property type="match status" value="1"/>
</dbReference>
<dbReference type="Proteomes" id="UP000327013">
    <property type="component" value="Chromosome 8"/>
</dbReference>
<gene>
    <name evidence="9" type="ORF">FH972_020253</name>
</gene>
<evidence type="ECO:0000256" key="2">
    <source>
        <dbReference type="ARBA" id="ARBA00022729"/>
    </source>
</evidence>
<proteinExistence type="predicted"/>
<evidence type="ECO:0000256" key="3">
    <source>
        <dbReference type="ARBA" id="ARBA00023157"/>
    </source>
</evidence>
<dbReference type="SUPFAM" id="SSF51110">
    <property type="entry name" value="alpha-D-mannose-specific plant lectins"/>
    <property type="match status" value="1"/>
</dbReference>
<dbReference type="CDD" id="cd01098">
    <property type="entry name" value="PAN_AP_plant"/>
    <property type="match status" value="1"/>
</dbReference>
<evidence type="ECO:0000259" key="8">
    <source>
        <dbReference type="PROSITE" id="PS50948"/>
    </source>
</evidence>
<dbReference type="PROSITE" id="PS50927">
    <property type="entry name" value="BULB_LECTIN"/>
    <property type="match status" value="1"/>
</dbReference>
<evidence type="ECO:0000259" key="7">
    <source>
        <dbReference type="PROSITE" id="PS50927"/>
    </source>
</evidence>
<dbReference type="EMBL" id="CM017328">
    <property type="protein sequence ID" value="KAE8125446.1"/>
    <property type="molecule type" value="Genomic_DNA"/>
</dbReference>
<feature type="domain" description="Apple" evidence="8">
    <location>
        <begin position="346"/>
        <end position="424"/>
    </location>
</feature>
<dbReference type="PROSITE" id="PS50948">
    <property type="entry name" value="PAN"/>
    <property type="match status" value="1"/>
</dbReference>
<organism evidence="9 10">
    <name type="scientific">Carpinus fangiana</name>
    <dbReference type="NCBI Taxonomy" id="176857"/>
    <lineage>
        <taxon>Eukaryota</taxon>
        <taxon>Viridiplantae</taxon>
        <taxon>Streptophyta</taxon>
        <taxon>Embryophyta</taxon>
        <taxon>Tracheophyta</taxon>
        <taxon>Spermatophyta</taxon>
        <taxon>Magnoliopsida</taxon>
        <taxon>eudicotyledons</taxon>
        <taxon>Gunneridae</taxon>
        <taxon>Pentapetalae</taxon>
        <taxon>rosids</taxon>
        <taxon>fabids</taxon>
        <taxon>Fagales</taxon>
        <taxon>Betulaceae</taxon>
        <taxon>Carpinus</taxon>
    </lineage>
</organism>
<comment type="catalytic activity">
    <reaction evidence="5">
        <text>L-threonyl-[protein] + ATP = O-phospho-L-threonyl-[protein] + ADP + H(+)</text>
        <dbReference type="Rhea" id="RHEA:46608"/>
        <dbReference type="Rhea" id="RHEA-COMP:11060"/>
        <dbReference type="Rhea" id="RHEA-COMP:11605"/>
        <dbReference type="ChEBI" id="CHEBI:15378"/>
        <dbReference type="ChEBI" id="CHEBI:30013"/>
        <dbReference type="ChEBI" id="CHEBI:30616"/>
        <dbReference type="ChEBI" id="CHEBI:61977"/>
        <dbReference type="ChEBI" id="CHEBI:456216"/>
        <dbReference type="EC" id="2.7.11.1"/>
    </reaction>
</comment>
<keyword evidence="4" id="KW-0325">Glycoprotein</keyword>
<dbReference type="GO" id="GO:0048544">
    <property type="term" value="P:recognition of pollen"/>
    <property type="evidence" value="ECO:0007669"/>
    <property type="project" value="InterPro"/>
</dbReference>
<sequence length="453" mass="51189">MKGSEQYWSSPLIDQLADIFMIDEDYLTWPSTNEIRRIRLDIYGNLLLETYGDHWFSLCLHYNNNISCTTTNTIRAGQSLNTSETIVSSNRRYELGFSPTEYYSVNYYYVGIRYYNVPGANVVWVADYSFLNSSAVLTLDSDGNLLTSDRNLTNISGDNETYARLLDTGNLVLKNRTSHILWQSFDHPTNTILPGMKVKDAKTGWSLTSRESYASPYPGGFSLQYLGSRKELILMEKSEAYWSSSLSGVLADIFVIDGDYITLRSNYTNIDIRRIWLDISGNLITESGTYGPYKSDNLTTSCGAYPACGEFSICKETADAVFKCDCLPGFKAYPDRGCMRNTYLSCSDGVQKDGFLRMSNVFLPTGHYGSDGENISGCESACLNRCSCIGYAYDHQEHYCLTWEGPALLKMRQFSEDNTYTKEFYLKLAHEDLVPKGISVMGDYYCFSGVFFL</sequence>
<dbReference type="OrthoDB" id="4062651at2759"/>
<dbReference type="InterPro" id="IPR000858">
    <property type="entry name" value="S_locus_glycoprot_dom"/>
</dbReference>
<reference evidence="9 10" key="1">
    <citation type="submission" date="2019-06" db="EMBL/GenBank/DDBJ databases">
        <title>A chromosomal-level reference genome of Carpinus fangiana (Coryloideae, Betulaceae).</title>
        <authorList>
            <person name="Yang X."/>
            <person name="Wang Z."/>
            <person name="Zhang L."/>
            <person name="Hao G."/>
            <person name="Liu J."/>
            <person name="Yang Y."/>
        </authorList>
    </citation>
    <scope>NUCLEOTIDE SEQUENCE [LARGE SCALE GENOMIC DNA]</scope>
    <source>
        <strain evidence="9">Cfa_2016G</strain>
        <tissue evidence="9">Leaf</tissue>
    </source>
</reference>
<evidence type="ECO:0000256" key="1">
    <source>
        <dbReference type="ARBA" id="ARBA00012513"/>
    </source>
</evidence>
<keyword evidence="3" id="KW-1015">Disulfide bond</keyword>
<dbReference type="PANTHER" id="PTHR32444">
    <property type="entry name" value="BULB-TYPE LECTIN DOMAIN-CONTAINING PROTEIN"/>
    <property type="match status" value="1"/>
</dbReference>
<comment type="catalytic activity">
    <reaction evidence="6">
        <text>L-seryl-[protein] + ATP = O-phospho-L-seryl-[protein] + ADP + H(+)</text>
        <dbReference type="Rhea" id="RHEA:17989"/>
        <dbReference type="Rhea" id="RHEA-COMP:9863"/>
        <dbReference type="Rhea" id="RHEA-COMP:11604"/>
        <dbReference type="ChEBI" id="CHEBI:15378"/>
        <dbReference type="ChEBI" id="CHEBI:29999"/>
        <dbReference type="ChEBI" id="CHEBI:30616"/>
        <dbReference type="ChEBI" id="CHEBI:83421"/>
        <dbReference type="ChEBI" id="CHEBI:456216"/>
        <dbReference type="EC" id="2.7.11.1"/>
    </reaction>
</comment>
<dbReference type="PANTHER" id="PTHR32444:SF183">
    <property type="entry name" value="APPLE DOMAIN-CONTAINING PROTEIN"/>
    <property type="match status" value="1"/>
</dbReference>
<accession>A0A5N6RSM0</accession>
<dbReference type="EC" id="2.7.11.1" evidence="1"/>
<evidence type="ECO:0000313" key="9">
    <source>
        <dbReference type="EMBL" id="KAE8125446.1"/>
    </source>
</evidence>
<dbReference type="InterPro" id="IPR000742">
    <property type="entry name" value="EGF"/>
</dbReference>
<dbReference type="Pfam" id="PF08276">
    <property type="entry name" value="PAN_2"/>
    <property type="match status" value="1"/>
</dbReference>
<name>A0A5N6RSM0_9ROSI</name>
<evidence type="ECO:0000256" key="4">
    <source>
        <dbReference type="ARBA" id="ARBA00023180"/>
    </source>
</evidence>
<evidence type="ECO:0000256" key="6">
    <source>
        <dbReference type="ARBA" id="ARBA00048679"/>
    </source>
</evidence>
<dbReference type="InterPro" id="IPR001480">
    <property type="entry name" value="Bulb-type_lectin_dom"/>
</dbReference>
<dbReference type="InterPro" id="IPR003609">
    <property type="entry name" value="Pan_app"/>
</dbReference>
<evidence type="ECO:0000256" key="5">
    <source>
        <dbReference type="ARBA" id="ARBA00047899"/>
    </source>
</evidence>
<dbReference type="InterPro" id="IPR036426">
    <property type="entry name" value="Bulb-type_lectin_dom_sf"/>
</dbReference>
<dbReference type="SMART" id="SM00108">
    <property type="entry name" value="B_lectin"/>
    <property type="match status" value="1"/>
</dbReference>
<dbReference type="Pfam" id="PF00954">
    <property type="entry name" value="S_locus_glycop"/>
    <property type="match status" value="1"/>
</dbReference>
<evidence type="ECO:0000313" key="10">
    <source>
        <dbReference type="Proteomes" id="UP000327013"/>
    </source>
</evidence>
<dbReference type="Pfam" id="PF01453">
    <property type="entry name" value="B_lectin"/>
    <property type="match status" value="1"/>
</dbReference>
<dbReference type="CDD" id="cd00028">
    <property type="entry name" value="B_lectin"/>
    <property type="match status" value="1"/>
</dbReference>